<evidence type="ECO:0000313" key="6">
    <source>
        <dbReference type="EMBL" id="RZF41405.1"/>
    </source>
</evidence>
<gene>
    <name evidence="6" type="ORF">LSTR_LSTR000119</name>
</gene>
<dbReference type="SMR" id="A0A482X664"/>
<dbReference type="SMART" id="SM01084">
    <property type="entry name" value="CKS"/>
    <property type="match status" value="1"/>
</dbReference>
<dbReference type="FunFam" id="3.30.170.10:FF:000001">
    <property type="entry name" value="Cyclin-dependent kinases regulatory subunit"/>
    <property type="match status" value="1"/>
</dbReference>
<comment type="similarity">
    <text evidence="1 5">Belongs to the CKS family.</text>
</comment>
<dbReference type="AlphaFoldDB" id="A0A482X664"/>
<evidence type="ECO:0000256" key="2">
    <source>
        <dbReference type="ARBA" id="ARBA00022618"/>
    </source>
</evidence>
<evidence type="ECO:0000256" key="4">
    <source>
        <dbReference type="ARBA" id="ARBA00068939"/>
    </source>
</evidence>
<evidence type="ECO:0000313" key="7">
    <source>
        <dbReference type="Proteomes" id="UP000291343"/>
    </source>
</evidence>
<comment type="function">
    <text evidence="5">Binds to the catalytic subunit of the cyclin dependent kinases and is essential for their biological function.</text>
</comment>
<dbReference type="GO" id="GO:0016538">
    <property type="term" value="F:cyclin-dependent protein serine/threonine kinase regulator activity"/>
    <property type="evidence" value="ECO:0007669"/>
    <property type="project" value="InterPro"/>
</dbReference>
<evidence type="ECO:0000256" key="3">
    <source>
        <dbReference type="ARBA" id="ARBA00023306"/>
    </source>
</evidence>
<dbReference type="GO" id="GO:0051301">
    <property type="term" value="P:cell division"/>
    <property type="evidence" value="ECO:0007669"/>
    <property type="project" value="UniProtKB-UniRule"/>
</dbReference>
<comment type="caution">
    <text evidence="6">The sequence shown here is derived from an EMBL/GenBank/DDBJ whole genome shotgun (WGS) entry which is preliminary data.</text>
</comment>
<dbReference type="PANTHER" id="PTHR23415">
    <property type="entry name" value="CYCLIN-DEPENDENT KINASES REGULATORY SUBUNIT/60S RIBOSOME SUBUNIT BIOGENESIS PROTEIN NIP7"/>
    <property type="match status" value="1"/>
</dbReference>
<dbReference type="Pfam" id="PF01111">
    <property type="entry name" value="CKS"/>
    <property type="match status" value="1"/>
</dbReference>
<evidence type="ECO:0000256" key="5">
    <source>
        <dbReference type="RuleBase" id="RU311113"/>
    </source>
</evidence>
<sequence length="89" mass="10231">MPITEIQYSDKYYDDTYAYRHVMLPPEIAKEVPRNHLMTEGEWRNLGVQQSPGWINYMIHSPEPHVILFRRISDKSLGAVAASGSEILA</sequence>
<dbReference type="OrthoDB" id="440676at2759"/>
<keyword evidence="7" id="KW-1185">Reference proteome</keyword>
<dbReference type="PRINTS" id="PR00296">
    <property type="entry name" value="CYCLINKINASE"/>
</dbReference>
<dbReference type="InterPro" id="IPR000789">
    <property type="entry name" value="Cyclin-dep_kinase_reg-sub"/>
</dbReference>
<dbReference type="InterPro" id="IPR036858">
    <property type="entry name" value="Cyclin-dep_kinase_reg-sub_sf"/>
</dbReference>
<dbReference type="FunCoup" id="A0A482X664">
    <property type="interactions" value="11"/>
</dbReference>
<dbReference type="SUPFAM" id="SSF55637">
    <property type="entry name" value="Cell cycle regulatory proteins"/>
    <property type="match status" value="1"/>
</dbReference>
<dbReference type="InParanoid" id="A0A482X664"/>
<keyword evidence="2 5" id="KW-0132">Cell division</keyword>
<proteinExistence type="inferred from homology"/>
<reference evidence="6 7" key="1">
    <citation type="journal article" date="2017" name="Gigascience">
        <title>Genome sequence of the small brown planthopper, Laodelphax striatellus.</title>
        <authorList>
            <person name="Zhu J."/>
            <person name="Jiang F."/>
            <person name="Wang X."/>
            <person name="Yang P."/>
            <person name="Bao Y."/>
            <person name="Zhao W."/>
            <person name="Wang W."/>
            <person name="Lu H."/>
            <person name="Wang Q."/>
            <person name="Cui N."/>
            <person name="Li J."/>
            <person name="Chen X."/>
            <person name="Luo L."/>
            <person name="Yu J."/>
            <person name="Kang L."/>
            <person name="Cui F."/>
        </authorList>
    </citation>
    <scope>NUCLEOTIDE SEQUENCE [LARGE SCALE GENOMIC DNA]</scope>
    <source>
        <strain evidence="6">Lst14</strain>
    </source>
</reference>
<keyword evidence="3 5" id="KW-0131">Cell cycle</keyword>
<dbReference type="EMBL" id="QKKF02016774">
    <property type="protein sequence ID" value="RZF41405.1"/>
    <property type="molecule type" value="Genomic_DNA"/>
</dbReference>
<dbReference type="Gene3D" id="3.30.170.10">
    <property type="entry name" value="Cyclin-dependent kinase, regulatory subunit"/>
    <property type="match status" value="1"/>
</dbReference>
<dbReference type="Proteomes" id="UP000291343">
    <property type="component" value="Unassembled WGS sequence"/>
</dbReference>
<protein>
    <recommendedName>
        <fullName evidence="4 5">Cyclin-dependent kinases regulatory subunit</fullName>
    </recommendedName>
</protein>
<evidence type="ECO:0000256" key="1">
    <source>
        <dbReference type="ARBA" id="ARBA00007782"/>
    </source>
</evidence>
<organism evidence="6 7">
    <name type="scientific">Laodelphax striatellus</name>
    <name type="common">Small brown planthopper</name>
    <name type="synonym">Delphax striatella</name>
    <dbReference type="NCBI Taxonomy" id="195883"/>
    <lineage>
        <taxon>Eukaryota</taxon>
        <taxon>Metazoa</taxon>
        <taxon>Ecdysozoa</taxon>
        <taxon>Arthropoda</taxon>
        <taxon>Hexapoda</taxon>
        <taxon>Insecta</taxon>
        <taxon>Pterygota</taxon>
        <taxon>Neoptera</taxon>
        <taxon>Paraneoptera</taxon>
        <taxon>Hemiptera</taxon>
        <taxon>Auchenorrhyncha</taxon>
        <taxon>Fulgoroidea</taxon>
        <taxon>Delphacidae</taxon>
        <taxon>Criomorphinae</taxon>
        <taxon>Laodelphax</taxon>
    </lineage>
</organism>
<name>A0A482X664_LAOST</name>
<dbReference type="STRING" id="195883.A0A482X664"/>
<accession>A0A482X664</accession>